<dbReference type="AlphaFoldDB" id="A0A3S5Y5T2"/>
<sequence>MGDLCVGVGAGSRVGAADIVAAVVEVCGDGSVRVLATLDRKTELPPFRDAAEVLGTALVGFPAEELAAVAVPNPAVTVDDAVGTPSVAEAAALLASDGGPLIVTKHVTNGVTLAVARSVS</sequence>
<dbReference type="Pfam" id="PF01890">
    <property type="entry name" value="CbiG_C"/>
    <property type="match status" value="1"/>
</dbReference>
<dbReference type="Proteomes" id="UP001154400">
    <property type="component" value="Chromosome"/>
</dbReference>
<dbReference type="InterPro" id="IPR002750">
    <property type="entry name" value="CobE/GbiG_C"/>
</dbReference>
<dbReference type="KEGG" id="req:REQ_18760"/>
<evidence type="ECO:0000313" key="2">
    <source>
        <dbReference type="EMBL" id="CBH47942.1"/>
    </source>
</evidence>
<protein>
    <submittedName>
        <fullName evidence="2">Cobalamin biosynthesis protein</fullName>
    </submittedName>
</protein>
<name>A0A3S5Y5T2_RHOH1</name>
<feature type="domain" description="CobE/GbiG C-terminal" evidence="1">
    <location>
        <begin position="4"/>
        <end position="116"/>
    </location>
</feature>
<evidence type="ECO:0000259" key="1">
    <source>
        <dbReference type="Pfam" id="PF01890"/>
    </source>
</evidence>
<dbReference type="GO" id="GO:0009236">
    <property type="term" value="P:cobalamin biosynthetic process"/>
    <property type="evidence" value="ECO:0007669"/>
    <property type="project" value="InterPro"/>
</dbReference>
<gene>
    <name evidence="2" type="ordered locus">REQ_18760</name>
</gene>
<dbReference type="InterPro" id="IPR052553">
    <property type="entry name" value="CbiG_hydrolase"/>
</dbReference>
<dbReference type="SUPFAM" id="SSF159664">
    <property type="entry name" value="CobE/GbiG C-terminal domain-like"/>
    <property type="match status" value="1"/>
</dbReference>
<dbReference type="RefSeq" id="WP_013415719.1">
    <property type="nucleotide sequence ID" value="NC_014659.1"/>
</dbReference>
<dbReference type="PANTHER" id="PTHR37477:SF1">
    <property type="entry name" value="COBALT-PRECORRIN-5A HYDROLASE"/>
    <property type="match status" value="1"/>
</dbReference>
<dbReference type="Gene3D" id="3.30.420.180">
    <property type="entry name" value="CobE/GbiG C-terminal domain"/>
    <property type="match status" value="1"/>
</dbReference>
<accession>A0A3S5Y5T2</accession>
<dbReference type="PANTHER" id="PTHR37477">
    <property type="entry name" value="COBALT-PRECORRIN-5A HYDROLASE"/>
    <property type="match status" value="1"/>
</dbReference>
<evidence type="ECO:0000313" key="3">
    <source>
        <dbReference type="Proteomes" id="UP000006892"/>
    </source>
</evidence>
<proteinExistence type="predicted"/>
<reference evidence="2" key="1">
    <citation type="journal article" date="2010" name="PLoS Genet.">
        <title>The genome of a pathogenic rhodococcus: cooptive virulence underpinned by key gene acquisitions.</title>
        <authorList>
            <person name="Letek M."/>
            <person name="Gonzalez P."/>
            <person name="Macarthur I."/>
            <person name="Rodriguez H."/>
            <person name="Freeman T.C."/>
            <person name="Valero-Rello A."/>
            <person name="Blanco M."/>
            <person name="Buckley T."/>
            <person name="Cherevach I."/>
            <person name="Fahey R."/>
            <person name="Hapeshi A."/>
            <person name="Holdstock J."/>
            <person name="Leadon D."/>
            <person name="Navas J."/>
            <person name="Ocampo A."/>
            <person name="Quail M.A."/>
            <person name="Sanders M."/>
            <person name="Scortti M.M."/>
            <person name="Prescott J.F."/>
            <person name="Fogarty U."/>
            <person name="Meijer W.G."/>
            <person name="Parkhill J."/>
            <person name="Bentley S.D."/>
            <person name="Vazquez-Boland J.A."/>
        </authorList>
    </citation>
    <scope>NUCLEOTIDE SEQUENCE [LARGE SCALE GENOMIC DNA]</scope>
    <source>
        <strain evidence="2 3">103S</strain>
    </source>
</reference>
<dbReference type="InterPro" id="IPR036518">
    <property type="entry name" value="CobE/GbiG_C_sf"/>
</dbReference>
<organism evidence="2">
    <name type="scientific">Rhodococcus hoagii (strain 103S)</name>
    <name type="common">Rhodococcus equi</name>
    <dbReference type="NCBI Taxonomy" id="685727"/>
    <lineage>
        <taxon>Bacteria</taxon>
        <taxon>Bacillati</taxon>
        <taxon>Actinomycetota</taxon>
        <taxon>Actinomycetes</taxon>
        <taxon>Mycobacteriales</taxon>
        <taxon>Nocardiaceae</taxon>
        <taxon>Prescottella</taxon>
    </lineage>
</organism>
<dbReference type="EMBL" id="FN563149">
    <property type="protein sequence ID" value="CBH47942.1"/>
    <property type="molecule type" value="Genomic_DNA"/>
</dbReference>